<evidence type="ECO:0000256" key="4">
    <source>
        <dbReference type="ARBA" id="ARBA00022840"/>
    </source>
</evidence>
<evidence type="ECO:0000259" key="6">
    <source>
        <dbReference type="Pfam" id="PF18052"/>
    </source>
</evidence>
<dbReference type="Pfam" id="PF18052">
    <property type="entry name" value="Rx_N"/>
    <property type="match status" value="1"/>
</dbReference>
<gene>
    <name evidence="8" type="primary">LOC113866069</name>
</gene>
<evidence type="ECO:0000256" key="1">
    <source>
        <dbReference type="ARBA" id="ARBA00022737"/>
    </source>
</evidence>
<dbReference type="InterPro" id="IPR027417">
    <property type="entry name" value="P-loop_NTPase"/>
</dbReference>
<feature type="domain" description="NB-ARC" evidence="5">
    <location>
        <begin position="171"/>
        <end position="338"/>
    </location>
</feature>
<evidence type="ECO:0000313" key="7">
    <source>
        <dbReference type="Proteomes" id="UP000694853"/>
    </source>
</evidence>
<dbReference type="Pfam" id="PF00931">
    <property type="entry name" value="NB-ARC"/>
    <property type="match status" value="1"/>
</dbReference>
<dbReference type="Proteomes" id="UP000694853">
    <property type="component" value="Unplaced"/>
</dbReference>
<protein>
    <submittedName>
        <fullName evidence="8">Disease resistance RPP13-like protein 1</fullName>
    </submittedName>
</protein>
<dbReference type="PANTHER" id="PTHR36766:SF40">
    <property type="entry name" value="DISEASE RESISTANCE PROTEIN RGA3"/>
    <property type="match status" value="1"/>
</dbReference>
<evidence type="ECO:0000259" key="5">
    <source>
        <dbReference type="Pfam" id="PF00931"/>
    </source>
</evidence>
<dbReference type="PRINTS" id="PR00364">
    <property type="entry name" value="DISEASERSIST"/>
</dbReference>
<dbReference type="Gene3D" id="1.10.8.430">
    <property type="entry name" value="Helical domain of apoptotic protease-activating factors"/>
    <property type="match status" value="1"/>
</dbReference>
<dbReference type="SUPFAM" id="SSF52540">
    <property type="entry name" value="P-loop containing nucleoside triphosphate hydrolases"/>
    <property type="match status" value="1"/>
</dbReference>
<keyword evidence="2" id="KW-0547">Nucleotide-binding</keyword>
<keyword evidence="1" id="KW-0677">Repeat</keyword>
<reference evidence="8" key="2">
    <citation type="submission" date="2025-08" db="UniProtKB">
        <authorList>
            <consortium name="RefSeq"/>
        </authorList>
    </citation>
    <scope>IDENTIFICATION</scope>
    <source>
        <tissue evidence="8">Young leaves</tissue>
    </source>
</reference>
<proteinExistence type="predicted"/>
<dbReference type="Gene3D" id="3.40.50.300">
    <property type="entry name" value="P-loop containing nucleotide triphosphate hydrolases"/>
    <property type="match status" value="1"/>
</dbReference>
<feature type="domain" description="Disease resistance N-terminal" evidence="6">
    <location>
        <begin position="37"/>
        <end position="98"/>
    </location>
</feature>
<dbReference type="Gene3D" id="1.20.5.4130">
    <property type="match status" value="1"/>
</dbReference>
<sequence length="394" mass="44147">MVDVVGPVLSAIFAVLLERMAVREVVDFFRKNDLDLSLLEKMKTWLMSVNSVLAYAEEKEAVDPFVKKWVDKLREVVYDAEDLVDKITFQTLQDESQLDKMLGFVSSLNPFSTGVNAKIEKIIEALELVAQQKDFLGLEEESVRKELLPYSKPTSSLVNASHIHGRDNDVKIITDFLLSANASDEQGASVVAIVGVAGIGKTTLAQLVYNQEEVKAHFPLRVWVHVSYGLDYYGITSKIYEAVTVNPCSTTDFNLLQVKLKEITEGIRFLMILDDLDGFFDWDIIKKPFIASSGSKIIVTSRTFSTASILGASLTHSLSYLEYEDCWKLFVDHAFKNRNLSACSTLQKIGQRIVRKCCGLPVAAKMLGSLLHSLPATEEWDRVLTRDIKFTESV</sequence>
<name>A0A8B8LKG4_ABRPR</name>
<keyword evidence="7" id="KW-1185">Reference proteome</keyword>
<reference evidence="7" key="1">
    <citation type="journal article" date="2019" name="Toxins">
        <title>Detection of Abrin-Like and Prepropulchellin-Like Toxin Genes and Transcripts Using Whole Genome Sequencing and Full-Length Transcript Sequencing of Abrus precatorius.</title>
        <authorList>
            <person name="Hovde B.T."/>
            <person name="Daligault H.E."/>
            <person name="Hanschen E.R."/>
            <person name="Kunde Y.A."/>
            <person name="Johnson M.B."/>
            <person name="Starkenburg S.R."/>
            <person name="Johnson S.L."/>
        </authorList>
    </citation>
    <scope>NUCLEOTIDE SEQUENCE [LARGE SCALE GENOMIC DNA]</scope>
</reference>
<dbReference type="KEGG" id="aprc:113866069"/>
<dbReference type="GO" id="GO:0006952">
    <property type="term" value="P:defense response"/>
    <property type="evidence" value="ECO:0007669"/>
    <property type="project" value="UniProtKB-KW"/>
</dbReference>
<dbReference type="RefSeq" id="XP_027356760.1">
    <property type="nucleotide sequence ID" value="XM_027500959.1"/>
</dbReference>
<dbReference type="InterPro" id="IPR002182">
    <property type="entry name" value="NB-ARC"/>
</dbReference>
<keyword evidence="3" id="KW-0611">Plant defense</keyword>
<dbReference type="GeneID" id="113866069"/>
<evidence type="ECO:0000313" key="8">
    <source>
        <dbReference type="RefSeq" id="XP_027356760.1"/>
    </source>
</evidence>
<evidence type="ECO:0000256" key="3">
    <source>
        <dbReference type="ARBA" id="ARBA00022821"/>
    </source>
</evidence>
<accession>A0A8B8LKG4</accession>
<dbReference type="InterPro" id="IPR042197">
    <property type="entry name" value="Apaf_helical"/>
</dbReference>
<keyword evidence="4" id="KW-0067">ATP-binding</keyword>
<dbReference type="GO" id="GO:0005524">
    <property type="term" value="F:ATP binding"/>
    <property type="evidence" value="ECO:0007669"/>
    <property type="project" value="UniProtKB-KW"/>
</dbReference>
<dbReference type="GO" id="GO:0043531">
    <property type="term" value="F:ADP binding"/>
    <property type="evidence" value="ECO:0007669"/>
    <property type="project" value="InterPro"/>
</dbReference>
<dbReference type="AlphaFoldDB" id="A0A8B8LKG4"/>
<organism evidence="7 8">
    <name type="scientific">Abrus precatorius</name>
    <name type="common">Indian licorice</name>
    <name type="synonym">Glycine abrus</name>
    <dbReference type="NCBI Taxonomy" id="3816"/>
    <lineage>
        <taxon>Eukaryota</taxon>
        <taxon>Viridiplantae</taxon>
        <taxon>Streptophyta</taxon>
        <taxon>Embryophyta</taxon>
        <taxon>Tracheophyta</taxon>
        <taxon>Spermatophyta</taxon>
        <taxon>Magnoliopsida</taxon>
        <taxon>eudicotyledons</taxon>
        <taxon>Gunneridae</taxon>
        <taxon>Pentapetalae</taxon>
        <taxon>rosids</taxon>
        <taxon>fabids</taxon>
        <taxon>Fabales</taxon>
        <taxon>Fabaceae</taxon>
        <taxon>Papilionoideae</taxon>
        <taxon>50 kb inversion clade</taxon>
        <taxon>NPAAA clade</taxon>
        <taxon>indigoferoid/millettioid clade</taxon>
        <taxon>Abreae</taxon>
        <taxon>Abrus</taxon>
    </lineage>
</organism>
<dbReference type="PANTHER" id="PTHR36766">
    <property type="entry name" value="PLANT BROAD-SPECTRUM MILDEW RESISTANCE PROTEIN RPW8"/>
    <property type="match status" value="1"/>
</dbReference>
<dbReference type="OrthoDB" id="1700985at2759"/>
<dbReference type="InterPro" id="IPR041118">
    <property type="entry name" value="Rx_N"/>
</dbReference>
<evidence type="ECO:0000256" key="2">
    <source>
        <dbReference type="ARBA" id="ARBA00022741"/>
    </source>
</evidence>